<proteinExistence type="predicted"/>
<accession>A0A1C7MPJ9</accession>
<evidence type="ECO:0000313" key="3">
    <source>
        <dbReference type="EMBL" id="OBZ78782.1"/>
    </source>
</evidence>
<reference evidence="3 4" key="1">
    <citation type="submission" date="2016-03" db="EMBL/GenBank/DDBJ databases">
        <title>Whole genome sequencing of Grifola frondosa 9006-11.</title>
        <authorList>
            <person name="Min B."/>
            <person name="Park H."/>
            <person name="Kim J.-G."/>
            <person name="Cho H."/>
            <person name="Oh Y.-L."/>
            <person name="Kong W.-S."/>
            <person name="Choi I.-G."/>
        </authorList>
    </citation>
    <scope>NUCLEOTIDE SEQUENCE [LARGE SCALE GENOMIC DNA]</scope>
    <source>
        <strain evidence="3 4">9006-11</strain>
    </source>
</reference>
<dbReference type="Proteomes" id="UP000092993">
    <property type="component" value="Unassembled WGS sequence"/>
</dbReference>
<feature type="transmembrane region" description="Helical" evidence="2">
    <location>
        <begin position="345"/>
        <end position="367"/>
    </location>
</feature>
<feature type="compositionally biased region" description="Low complexity" evidence="1">
    <location>
        <begin position="217"/>
        <end position="309"/>
    </location>
</feature>
<keyword evidence="4" id="KW-1185">Reference proteome</keyword>
<evidence type="ECO:0000256" key="2">
    <source>
        <dbReference type="SAM" id="Phobius"/>
    </source>
</evidence>
<gene>
    <name evidence="3" type="ORF">A0H81_00605</name>
</gene>
<keyword evidence="2" id="KW-0472">Membrane</keyword>
<evidence type="ECO:0000256" key="1">
    <source>
        <dbReference type="SAM" id="MobiDB-lite"/>
    </source>
</evidence>
<keyword evidence="2" id="KW-1133">Transmembrane helix</keyword>
<feature type="compositionally biased region" description="Basic residues" evidence="1">
    <location>
        <begin position="436"/>
        <end position="448"/>
    </location>
</feature>
<feature type="region of interest" description="Disordered" evidence="1">
    <location>
        <begin position="207"/>
        <end position="337"/>
    </location>
</feature>
<dbReference type="OrthoDB" id="2756540at2759"/>
<dbReference type="STRING" id="5627.A0A1C7MPJ9"/>
<dbReference type="AlphaFoldDB" id="A0A1C7MPJ9"/>
<evidence type="ECO:0000313" key="4">
    <source>
        <dbReference type="Proteomes" id="UP000092993"/>
    </source>
</evidence>
<comment type="caution">
    <text evidence="3">The sequence shown here is derived from an EMBL/GenBank/DDBJ whole genome shotgun (WGS) entry which is preliminary data.</text>
</comment>
<sequence>MNVADHQLLFAHAHWSSSRRCCTTTANRMCSMFHVDGSASCGSDDYISINKTILRRMARRPIPEHGDDFAFANGEDDEVVATLPANATAVFYQGFRVSGGALYLACLNCIAGGEQRFLEVDAHDPTDNGTQPPTVLFSFTGLDPTVAHDLSVFNLEDDRFDHTSQITFDALVVTVLAPQMTPMPQRPGRTGTVVTSTSSISTAIHSVPTATATQDPSSTGTASGSASQSTATTPSSGVSQSSTSRMSPLTTSTSPTSSTSRQSPSVTSSSQTPQTATTSNPPPQTSTSPTVTTTSLGPSTSISSENSTSGGATSASPDSSSTGPANTSSAASNGGKRTASLSTTVIAVVAVVSAVGVLLLLLGVIFAMRRARRRQMQVDVEGSAALMRGLTPSPIQNISGPLDIAPVRPRNPFEDQVQPTVHIDTPGSHLTPPPHPRVRPPLYRRRAR</sequence>
<organism evidence="3 4">
    <name type="scientific">Grifola frondosa</name>
    <name type="common">Maitake</name>
    <name type="synonym">Polyporus frondosus</name>
    <dbReference type="NCBI Taxonomy" id="5627"/>
    <lineage>
        <taxon>Eukaryota</taxon>
        <taxon>Fungi</taxon>
        <taxon>Dikarya</taxon>
        <taxon>Basidiomycota</taxon>
        <taxon>Agaricomycotina</taxon>
        <taxon>Agaricomycetes</taxon>
        <taxon>Polyporales</taxon>
        <taxon>Grifolaceae</taxon>
        <taxon>Grifola</taxon>
    </lineage>
</organism>
<protein>
    <submittedName>
        <fullName evidence="3">Uncharacterized protein</fullName>
    </submittedName>
</protein>
<name>A0A1C7MPJ9_GRIFR</name>
<dbReference type="OMA" id="CCTTTAN"/>
<keyword evidence="2" id="KW-0812">Transmembrane</keyword>
<feature type="region of interest" description="Disordered" evidence="1">
    <location>
        <begin position="423"/>
        <end position="448"/>
    </location>
</feature>
<dbReference type="EMBL" id="LUGG01000001">
    <property type="protein sequence ID" value="OBZ78782.1"/>
    <property type="molecule type" value="Genomic_DNA"/>
</dbReference>
<feature type="compositionally biased region" description="Polar residues" evidence="1">
    <location>
        <begin position="310"/>
        <end position="332"/>
    </location>
</feature>